<dbReference type="PRINTS" id="PR00035">
    <property type="entry name" value="HTHGNTR"/>
</dbReference>
<comment type="caution">
    <text evidence="5">The sequence shown here is derived from an EMBL/GenBank/DDBJ whole genome shotgun (WGS) entry which is preliminary data.</text>
</comment>
<reference evidence="5 6" key="1">
    <citation type="submission" date="2019-06" db="EMBL/GenBank/DDBJ databases">
        <title>The draft genome of Rhizobium smilacinae PTYR-5.</title>
        <authorList>
            <person name="Liu L."/>
            <person name="Li L."/>
            <person name="Zhang X."/>
        </authorList>
    </citation>
    <scope>NUCLEOTIDE SEQUENCE [LARGE SCALE GENOMIC DNA]</scope>
    <source>
        <strain evidence="5 6">PTYR-5</strain>
    </source>
</reference>
<evidence type="ECO:0000256" key="1">
    <source>
        <dbReference type="ARBA" id="ARBA00023015"/>
    </source>
</evidence>
<dbReference type="GO" id="GO:0045892">
    <property type="term" value="P:negative regulation of DNA-templated transcription"/>
    <property type="evidence" value="ECO:0007669"/>
    <property type="project" value="TreeGrafter"/>
</dbReference>
<proteinExistence type="predicted"/>
<dbReference type="EMBL" id="VDMN01000010">
    <property type="protein sequence ID" value="TNM60088.1"/>
    <property type="molecule type" value="Genomic_DNA"/>
</dbReference>
<dbReference type="Pfam" id="PF00392">
    <property type="entry name" value="GntR"/>
    <property type="match status" value="1"/>
</dbReference>
<dbReference type="SMART" id="SM00866">
    <property type="entry name" value="UTRA"/>
    <property type="match status" value="1"/>
</dbReference>
<evidence type="ECO:0000313" key="6">
    <source>
        <dbReference type="Proteomes" id="UP000311605"/>
    </source>
</evidence>
<keyword evidence="6" id="KW-1185">Reference proteome</keyword>
<dbReference type="InterPro" id="IPR000524">
    <property type="entry name" value="Tscrpt_reg_HTH_GntR"/>
</dbReference>
<dbReference type="GO" id="GO:0003677">
    <property type="term" value="F:DNA binding"/>
    <property type="evidence" value="ECO:0007669"/>
    <property type="project" value="UniProtKB-KW"/>
</dbReference>
<dbReference type="PANTHER" id="PTHR44846:SF1">
    <property type="entry name" value="MANNOSYL-D-GLYCERATE TRANSPORT_METABOLISM SYSTEM REPRESSOR MNGR-RELATED"/>
    <property type="match status" value="1"/>
</dbReference>
<evidence type="ECO:0000259" key="4">
    <source>
        <dbReference type="PROSITE" id="PS50949"/>
    </source>
</evidence>
<dbReference type="InterPro" id="IPR036390">
    <property type="entry name" value="WH_DNA-bd_sf"/>
</dbReference>
<accession>A0A5C4X9K4</accession>
<dbReference type="InterPro" id="IPR036388">
    <property type="entry name" value="WH-like_DNA-bd_sf"/>
</dbReference>
<dbReference type="SMART" id="SM00345">
    <property type="entry name" value="HTH_GNTR"/>
    <property type="match status" value="1"/>
</dbReference>
<dbReference type="InterPro" id="IPR028978">
    <property type="entry name" value="Chorismate_lyase_/UTRA_dom_sf"/>
</dbReference>
<sequence length="267" mass="29519">MRSSFLSSKLPQDIGEATTPRDALLDRLAISLGGSNDHSPIYMRLAMALADAIDGGHLGRGRSLPSERLLAERLNISRVSVRRAIAELEGEGRVNRRHGARTVVQTRVRKDLPNLTGFSDEIRARGMEPSFSWISRGTVIGTLHETMALGLPVQTEVIRLIRVRHADGIPIALERAVVPKSILPDAMLVTDSLYATLASLNARPHHGFQRIRADVMSVAEAELLQAAPQTPMLVAERRCFLEDGRAIEFTETRYNGKVYDFISDLHL</sequence>
<dbReference type="PANTHER" id="PTHR44846">
    <property type="entry name" value="MANNOSYL-D-GLYCERATE TRANSPORT/METABOLISM SYSTEM REPRESSOR MNGR-RELATED"/>
    <property type="match status" value="1"/>
</dbReference>
<dbReference type="InterPro" id="IPR050679">
    <property type="entry name" value="Bact_HTH_transcr_reg"/>
</dbReference>
<feature type="domain" description="HTH gntR-type" evidence="4">
    <location>
        <begin position="39"/>
        <end position="107"/>
    </location>
</feature>
<keyword evidence="2" id="KW-0238">DNA-binding</keyword>
<dbReference type="Proteomes" id="UP000311605">
    <property type="component" value="Unassembled WGS sequence"/>
</dbReference>
<keyword evidence="3" id="KW-0804">Transcription</keyword>
<protein>
    <submittedName>
        <fullName evidence="5">GntR family transcriptional regulator</fullName>
    </submittedName>
</protein>
<dbReference type="AlphaFoldDB" id="A0A5C4X9K4"/>
<dbReference type="Pfam" id="PF07702">
    <property type="entry name" value="UTRA"/>
    <property type="match status" value="1"/>
</dbReference>
<dbReference type="SUPFAM" id="SSF46785">
    <property type="entry name" value="Winged helix' DNA-binding domain"/>
    <property type="match status" value="1"/>
</dbReference>
<organism evidence="5 6">
    <name type="scientific">Aliirhizobium smilacinae</name>
    <dbReference type="NCBI Taxonomy" id="1395944"/>
    <lineage>
        <taxon>Bacteria</taxon>
        <taxon>Pseudomonadati</taxon>
        <taxon>Pseudomonadota</taxon>
        <taxon>Alphaproteobacteria</taxon>
        <taxon>Hyphomicrobiales</taxon>
        <taxon>Rhizobiaceae</taxon>
        <taxon>Aliirhizobium</taxon>
    </lineage>
</organism>
<dbReference type="Gene3D" id="1.10.10.10">
    <property type="entry name" value="Winged helix-like DNA-binding domain superfamily/Winged helix DNA-binding domain"/>
    <property type="match status" value="1"/>
</dbReference>
<dbReference type="SUPFAM" id="SSF64288">
    <property type="entry name" value="Chorismate lyase-like"/>
    <property type="match status" value="1"/>
</dbReference>
<evidence type="ECO:0000256" key="3">
    <source>
        <dbReference type="ARBA" id="ARBA00023163"/>
    </source>
</evidence>
<evidence type="ECO:0000313" key="5">
    <source>
        <dbReference type="EMBL" id="TNM60088.1"/>
    </source>
</evidence>
<gene>
    <name evidence="5" type="ORF">FHP24_26680</name>
</gene>
<evidence type="ECO:0000256" key="2">
    <source>
        <dbReference type="ARBA" id="ARBA00023125"/>
    </source>
</evidence>
<dbReference type="PROSITE" id="PS50949">
    <property type="entry name" value="HTH_GNTR"/>
    <property type="match status" value="1"/>
</dbReference>
<dbReference type="CDD" id="cd07377">
    <property type="entry name" value="WHTH_GntR"/>
    <property type="match status" value="1"/>
</dbReference>
<keyword evidence="1" id="KW-0805">Transcription regulation</keyword>
<name>A0A5C4X9K4_9HYPH</name>
<dbReference type="InterPro" id="IPR011663">
    <property type="entry name" value="UTRA"/>
</dbReference>
<dbReference type="OrthoDB" id="7173258at2"/>
<dbReference type="Gene3D" id="3.40.1410.10">
    <property type="entry name" value="Chorismate lyase-like"/>
    <property type="match status" value="1"/>
</dbReference>
<dbReference type="GO" id="GO:0003700">
    <property type="term" value="F:DNA-binding transcription factor activity"/>
    <property type="evidence" value="ECO:0007669"/>
    <property type="project" value="InterPro"/>
</dbReference>